<gene>
    <name evidence="2" type="ORF">NDU88_003598</name>
</gene>
<dbReference type="EMBL" id="JANPWB010000006">
    <property type="protein sequence ID" value="KAJ1178352.1"/>
    <property type="molecule type" value="Genomic_DNA"/>
</dbReference>
<proteinExistence type="predicted"/>
<name>A0AAV7TRQ2_PLEWA</name>
<organism evidence="2 3">
    <name type="scientific">Pleurodeles waltl</name>
    <name type="common">Iberian ribbed newt</name>
    <dbReference type="NCBI Taxonomy" id="8319"/>
    <lineage>
        <taxon>Eukaryota</taxon>
        <taxon>Metazoa</taxon>
        <taxon>Chordata</taxon>
        <taxon>Craniata</taxon>
        <taxon>Vertebrata</taxon>
        <taxon>Euteleostomi</taxon>
        <taxon>Amphibia</taxon>
        <taxon>Batrachia</taxon>
        <taxon>Caudata</taxon>
        <taxon>Salamandroidea</taxon>
        <taxon>Salamandridae</taxon>
        <taxon>Pleurodelinae</taxon>
        <taxon>Pleurodeles</taxon>
    </lineage>
</organism>
<evidence type="ECO:0000313" key="2">
    <source>
        <dbReference type="EMBL" id="KAJ1178352.1"/>
    </source>
</evidence>
<feature type="region of interest" description="Disordered" evidence="1">
    <location>
        <begin position="107"/>
        <end position="128"/>
    </location>
</feature>
<sequence length="128" mass="13835">MSSGTLLALQPHRQPRWMTFRRSKSINNAALTTGLVGAALRTAARCHPHSTTLSSGLIRIWLVGRRSWHVGRRLSSLTASGSPVVPVTVGLQRQAGPQAMYNHDGTYPPERQARPAATQDSGAHCAMN</sequence>
<dbReference type="Proteomes" id="UP001066276">
    <property type="component" value="Chromosome 3_2"/>
</dbReference>
<comment type="caution">
    <text evidence="2">The sequence shown here is derived from an EMBL/GenBank/DDBJ whole genome shotgun (WGS) entry which is preliminary data.</text>
</comment>
<keyword evidence="3" id="KW-1185">Reference proteome</keyword>
<evidence type="ECO:0000313" key="3">
    <source>
        <dbReference type="Proteomes" id="UP001066276"/>
    </source>
</evidence>
<dbReference type="AlphaFoldDB" id="A0AAV7TRQ2"/>
<reference evidence="2" key="1">
    <citation type="journal article" date="2022" name="bioRxiv">
        <title>Sequencing and chromosome-scale assembly of the giantPleurodeles waltlgenome.</title>
        <authorList>
            <person name="Brown T."/>
            <person name="Elewa A."/>
            <person name="Iarovenko S."/>
            <person name="Subramanian E."/>
            <person name="Araus A.J."/>
            <person name="Petzold A."/>
            <person name="Susuki M."/>
            <person name="Suzuki K.-i.T."/>
            <person name="Hayashi T."/>
            <person name="Toyoda A."/>
            <person name="Oliveira C."/>
            <person name="Osipova E."/>
            <person name="Leigh N.D."/>
            <person name="Simon A."/>
            <person name="Yun M.H."/>
        </authorList>
    </citation>
    <scope>NUCLEOTIDE SEQUENCE</scope>
    <source>
        <strain evidence="2">20211129_DDA</strain>
        <tissue evidence="2">Liver</tissue>
    </source>
</reference>
<evidence type="ECO:0000256" key="1">
    <source>
        <dbReference type="SAM" id="MobiDB-lite"/>
    </source>
</evidence>
<protein>
    <submittedName>
        <fullName evidence="2">Uncharacterized protein</fullName>
    </submittedName>
</protein>
<accession>A0AAV7TRQ2</accession>